<dbReference type="InParanoid" id="A0A6P8HRC5"/>
<evidence type="ECO:0000313" key="4">
    <source>
        <dbReference type="RefSeq" id="XP_031558924.1"/>
    </source>
</evidence>
<dbReference type="Proteomes" id="UP000515163">
    <property type="component" value="Unplaced"/>
</dbReference>
<name>A0A6P8HRC5_ACTTE</name>
<dbReference type="OrthoDB" id="5964337at2759"/>
<reference evidence="4" key="1">
    <citation type="submission" date="2025-08" db="UniProtKB">
        <authorList>
            <consortium name="RefSeq"/>
        </authorList>
    </citation>
    <scope>IDENTIFICATION</scope>
    <source>
        <tissue evidence="4">Tentacle</tissue>
    </source>
</reference>
<keyword evidence="2" id="KW-0472">Membrane</keyword>
<dbReference type="Pfam" id="PF14997">
    <property type="entry name" value="CECR6_TMEM121"/>
    <property type="match status" value="1"/>
</dbReference>
<proteinExistence type="inferred from homology"/>
<sequence>MTTNEPSKKEKVLRWTHGIGKLLFIILILVQAIALARYPSIYWKNEWGNIMLIVMLPSLIVWWYQQKKKTDEQQIDQLWKVWLAYIIPLMVMISVIFGGLRSKLDKTFFFGPDILRMTMCITPGIALLLFITTAKARKHYSEFIAELCGNVAVDLFDYVEVLTALLPQSGSVYLRDSVAGTTIALVLASLLLSVMEISENKLQGGKIEKSEKLYLWRLILKIPVNLTLLIIRRVVWLKHKHDASIFVAKNMIIILIMIYNIVLYVLDKNEDRKRKIQEKH</sequence>
<feature type="transmembrane region" description="Helical" evidence="2">
    <location>
        <begin position="243"/>
        <end position="266"/>
    </location>
</feature>
<protein>
    <submittedName>
        <fullName evidence="4">Uncharacterized protein LOC116295283</fullName>
    </submittedName>
</protein>
<feature type="transmembrane region" description="Helical" evidence="2">
    <location>
        <begin position="114"/>
        <end position="131"/>
    </location>
</feature>
<dbReference type="RefSeq" id="XP_031558924.1">
    <property type="nucleotide sequence ID" value="XM_031703064.1"/>
</dbReference>
<comment type="similarity">
    <text evidence="1">Belongs to the TMEM121 family.</text>
</comment>
<accession>A0A6P8HRC5</accession>
<feature type="transmembrane region" description="Helical" evidence="2">
    <location>
        <begin position="77"/>
        <end position="102"/>
    </location>
</feature>
<dbReference type="PANTHER" id="PTHR47399">
    <property type="entry name" value="TRANSMEMBRANE PROTEIN 121B"/>
    <property type="match status" value="1"/>
</dbReference>
<keyword evidence="2" id="KW-1133">Transmembrane helix</keyword>
<keyword evidence="2" id="KW-0812">Transmembrane</keyword>
<gene>
    <name evidence="4" type="primary">LOC116295283</name>
</gene>
<feature type="transmembrane region" description="Helical" evidence="2">
    <location>
        <begin position="12"/>
        <end position="35"/>
    </location>
</feature>
<dbReference type="KEGG" id="aten:116295283"/>
<feature type="transmembrane region" description="Helical" evidence="2">
    <location>
        <begin position="218"/>
        <end position="237"/>
    </location>
</feature>
<dbReference type="AlphaFoldDB" id="A0A6P8HRC5"/>
<dbReference type="GeneID" id="116295283"/>
<dbReference type="InterPro" id="IPR026624">
    <property type="entry name" value="CECR6"/>
</dbReference>
<dbReference type="PANTHER" id="PTHR47399:SF1">
    <property type="entry name" value="TRANSMEMBRANE PROTEIN 121B"/>
    <property type="match status" value="1"/>
</dbReference>
<organism evidence="3 4">
    <name type="scientific">Actinia tenebrosa</name>
    <name type="common">Australian red waratah sea anemone</name>
    <dbReference type="NCBI Taxonomy" id="6105"/>
    <lineage>
        <taxon>Eukaryota</taxon>
        <taxon>Metazoa</taxon>
        <taxon>Cnidaria</taxon>
        <taxon>Anthozoa</taxon>
        <taxon>Hexacorallia</taxon>
        <taxon>Actiniaria</taxon>
        <taxon>Actiniidae</taxon>
        <taxon>Actinia</taxon>
    </lineage>
</organism>
<keyword evidence="3" id="KW-1185">Reference proteome</keyword>
<feature type="transmembrane region" description="Helical" evidence="2">
    <location>
        <begin position="47"/>
        <end position="65"/>
    </location>
</feature>
<dbReference type="InterPro" id="IPR032776">
    <property type="entry name" value="CECR6/TMEM121"/>
</dbReference>
<evidence type="ECO:0000256" key="1">
    <source>
        <dbReference type="ARBA" id="ARBA00007711"/>
    </source>
</evidence>
<evidence type="ECO:0000313" key="3">
    <source>
        <dbReference type="Proteomes" id="UP000515163"/>
    </source>
</evidence>
<evidence type="ECO:0000256" key="2">
    <source>
        <dbReference type="SAM" id="Phobius"/>
    </source>
</evidence>